<accession>A0AAV9UDT1</accession>
<dbReference type="PANTHER" id="PTHR11774">
    <property type="entry name" value="GERANYLGERANYL TRANSFERASE TYPE BETA SUBUNIT"/>
    <property type="match status" value="1"/>
</dbReference>
<feature type="domain" description="Prenyltransferase alpha-alpha toroid" evidence="9">
    <location>
        <begin position="17"/>
        <end position="397"/>
    </location>
</feature>
<dbReference type="InterPro" id="IPR008930">
    <property type="entry name" value="Terpenoid_cyclase/PrenylTrfase"/>
</dbReference>
<dbReference type="GO" id="GO:0005953">
    <property type="term" value="C:CAAX-protein geranylgeranyltransferase complex"/>
    <property type="evidence" value="ECO:0007669"/>
    <property type="project" value="TreeGrafter"/>
</dbReference>
<evidence type="ECO:0000256" key="1">
    <source>
        <dbReference type="ARBA" id="ARBA00001947"/>
    </source>
</evidence>
<evidence type="ECO:0000256" key="5">
    <source>
        <dbReference type="ARBA" id="ARBA00022723"/>
    </source>
</evidence>
<protein>
    <recommendedName>
        <fullName evidence="9">Prenyltransferase alpha-alpha toroid domain-containing protein</fullName>
    </recommendedName>
</protein>
<dbReference type="Pfam" id="PF00432">
    <property type="entry name" value="Prenyltrans"/>
    <property type="match status" value="1"/>
</dbReference>
<dbReference type="Gene3D" id="1.50.10.20">
    <property type="match status" value="1"/>
</dbReference>
<dbReference type="GO" id="GO:0004662">
    <property type="term" value="F:CAAX-protein geranylgeranyltransferase activity"/>
    <property type="evidence" value="ECO:0007669"/>
    <property type="project" value="TreeGrafter"/>
</dbReference>
<feature type="compositionally biased region" description="Pro residues" evidence="8">
    <location>
        <begin position="298"/>
        <end position="308"/>
    </location>
</feature>
<comment type="caution">
    <text evidence="10">The sequence shown here is derived from an EMBL/GenBank/DDBJ whole genome shotgun (WGS) entry which is preliminary data.</text>
</comment>
<dbReference type="EMBL" id="JAVHNQ010000008">
    <property type="protein sequence ID" value="KAK6340618.1"/>
    <property type="molecule type" value="Genomic_DNA"/>
</dbReference>
<dbReference type="SUPFAM" id="SSF48239">
    <property type="entry name" value="Terpenoid cyclases/Protein prenyltransferases"/>
    <property type="match status" value="1"/>
</dbReference>
<evidence type="ECO:0000256" key="2">
    <source>
        <dbReference type="ARBA" id="ARBA00010497"/>
    </source>
</evidence>
<proteinExistence type="inferred from homology"/>
<sequence>MASPADGKATSPARATFNRERNIRYWLRCLRTLLPTEYTSNDLNRTSLAFFCVNSLHILGELGRLTTDAERASWIAWLYRCQHPRGGFRGSPGTDLGEALSDANAIWDPATLPGTFFSLITLLALGDDLTQVHRVETLRWLPTLQRPDGSFAEMHTSKDGESDATAVRDPRFSYLAAAVRWMLRGEEGSLEEEVPDVDVDLAVRFLQSIEAYDGGFGGRPGSESHAGHTFCVIAALALFDRLHPPPIPTSTTSPPAIYGLPHPSETIHWLVLRQQPLTPKPTDSTSLSEYHTATHLSPLPPPFPPPPTHNGFNGRANKRTDTCYSFWVIASLDLLRQSHLLDAESNRAFLLEETAHVIGGFGKWAGAPPDVLHSCLGLVSLALMREEGMNRADSALCAPLQTRERLESLPWRKKKTTE</sequence>
<keyword evidence="4" id="KW-0808">Transferase</keyword>
<name>A0AAV9UDT1_9PEZI</name>
<dbReference type="GO" id="GO:0046872">
    <property type="term" value="F:metal ion binding"/>
    <property type="evidence" value="ECO:0007669"/>
    <property type="project" value="UniProtKB-KW"/>
</dbReference>
<dbReference type="InterPro" id="IPR001330">
    <property type="entry name" value="Prenyltrans"/>
</dbReference>
<dbReference type="AlphaFoldDB" id="A0AAV9UDT1"/>
<dbReference type="Proteomes" id="UP001375240">
    <property type="component" value="Unassembled WGS sequence"/>
</dbReference>
<keyword evidence="7" id="KW-0862">Zinc</keyword>
<feature type="compositionally biased region" description="Polar residues" evidence="8">
    <location>
        <begin position="279"/>
        <end position="295"/>
    </location>
</feature>
<evidence type="ECO:0000256" key="8">
    <source>
        <dbReference type="SAM" id="MobiDB-lite"/>
    </source>
</evidence>
<evidence type="ECO:0000259" key="9">
    <source>
        <dbReference type="Pfam" id="PF00432"/>
    </source>
</evidence>
<comment type="cofactor">
    <cofactor evidence="1">
        <name>Zn(2+)</name>
        <dbReference type="ChEBI" id="CHEBI:29105"/>
    </cofactor>
</comment>
<comment type="similarity">
    <text evidence="2">Belongs to the protein prenyltransferase subunit beta family.</text>
</comment>
<evidence type="ECO:0000256" key="6">
    <source>
        <dbReference type="ARBA" id="ARBA00022737"/>
    </source>
</evidence>
<dbReference type="PANTHER" id="PTHR11774:SF4">
    <property type="entry name" value="GERANYLGERANYL TRANSFERASE TYPE-1 SUBUNIT BETA"/>
    <property type="match status" value="1"/>
</dbReference>
<keyword evidence="6" id="KW-0677">Repeat</keyword>
<evidence type="ECO:0000256" key="4">
    <source>
        <dbReference type="ARBA" id="ARBA00022679"/>
    </source>
</evidence>
<dbReference type="InterPro" id="IPR045089">
    <property type="entry name" value="PGGT1B-like"/>
</dbReference>
<keyword evidence="11" id="KW-1185">Reference proteome</keyword>
<evidence type="ECO:0000313" key="11">
    <source>
        <dbReference type="Proteomes" id="UP001375240"/>
    </source>
</evidence>
<evidence type="ECO:0000256" key="7">
    <source>
        <dbReference type="ARBA" id="ARBA00022833"/>
    </source>
</evidence>
<keyword evidence="3" id="KW-0637">Prenyltransferase</keyword>
<keyword evidence="5" id="KW-0479">Metal-binding</keyword>
<evidence type="ECO:0000256" key="3">
    <source>
        <dbReference type="ARBA" id="ARBA00022602"/>
    </source>
</evidence>
<gene>
    <name evidence="10" type="ORF">TWF696_008943</name>
</gene>
<feature type="region of interest" description="Disordered" evidence="8">
    <location>
        <begin position="279"/>
        <end position="315"/>
    </location>
</feature>
<organism evidence="10 11">
    <name type="scientific">Orbilia brochopaga</name>
    <dbReference type="NCBI Taxonomy" id="3140254"/>
    <lineage>
        <taxon>Eukaryota</taxon>
        <taxon>Fungi</taxon>
        <taxon>Dikarya</taxon>
        <taxon>Ascomycota</taxon>
        <taxon>Pezizomycotina</taxon>
        <taxon>Orbiliomycetes</taxon>
        <taxon>Orbiliales</taxon>
        <taxon>Orbiliaceae</taxon>
        <taxon>Orbilia</taxon>
    </lineage>
</organism>
<reference evidence="10 11" key="1">
    <citation type="submission" date="2019-10" db="EMBL/GenBank/DDBJ databases">
        <authorList>
            <person name="Palmer J.M."/>
        </authorList>
    </citation>
    <scope>NUCLEOTIDE SEQUENCE [LARGE SCALE GENOMIC DNA]</scope>
    <source>
        <strain evidence="10 11">TWF696</strain>
    </source>
</reference>
<evidence type="ECO:0000313" key="10">
    <source>
        <dbReference type="EMBL" id="KAK6340618.1"/>
    </source>
</evidence>